<dbReference type="Proteomes" id="UP000054558">
    <property type="component" value="Unassembled WGS sequence"/>
</dbReference>
<dbReference type="AlphaFoldDB" id="A0A1Y1I7N8"/>
<sequence length="202" mass="23214">MTIRVSEFDLRYWEHRHTEDHERRPEGFEWLASYGTSVVHDAVNRHFQKDDVILELGCGTSGLMHDLAQDGFSRLKAIDYSQAAIDTQNSIHGDADIDFRCMDVSNLEFENSSIDGIIDKSTLDSLDCCVGVDDQSAARRAVQEAYRVLRPRGRWIVISLRDPKRRVEDFEGLFRLVDVVEVRTNDASPCADYFVYCFEREA</sequence>
<keyword evidence="6" id="KW-1185">Reference proteome</keyword>
<dbReference type="SUPFAM" id="SSF53335">
    <property type="entry name" value="S-adenosyl-L-methionine-dependent methyltransferases"/>
    <property type="match status" value="1"/>
</dbReference>
<dbReference type="STRING" id="105231.A0A1Y1I7N8"/>
<evidence type="ECO:0000313" key="5">
    <source>
        <dbReference type="EMBL" id="GAQ86960.1"/>
    </source>
</evidence>
<dbReference type="InterPro" id="IPR013216">
    <property type="entry name" value="Methyltransf_11"/>
</dbReference>
<organism evidence="5 6">
    <name type="scientific">Klebsormidium nitens</name>
    <name type="common">Green alga</name>
    <name type="synonym">Ulothrix nitens</name>
    <dbReference type="NCBI Taxonomy" id="105231"/>
    <lineage>
        <taxon>Eukaryota</taxon>
        <taxon>Viridiplantae</taxon>
        <taxon>Streptophyta</taxon>
        <taxon>Klebsormidiophyceae</taxon>
        <taxon>Klebsormidiales</taxon>
        <taxon>Klebsormidiaceae</taxon>
        <taxon>Klebsormidium</taxon>
    </lineage>
</organism>
<dbReference type="CDD" id="cd02440">
    <property type="entry name" value="AdoMet_MTases"/>
    <property type="match status" value="1"/>
</dbReference>
<evidence type="ECO:0000256" key="1">
    <source>
        <dbReference type="ARBA" id="ARBA00008361"/>
    </source>
</evidence>
<dbReference type="GO" id="GO:0008757">
    <property type="term" value="F:S-adenosylmethionine-dependent methyltransferase activity"/>
    <property type="evidence" value="ECO:0007669"/>
    <property type="project" value="InterPro"/>
</dbReference>
<proteinExistence type="inferred from homology"/>
<evidence type="ECO:0000256" key="3">
    <source>
        <dbReference type="ARBA" id="ARBA00022679"/>
    </source>
</evidence>
<dbReference type="EMBL" id="DF237272">
    <property type="protein sequence ID" value="GAQ86960.1"/>
    <property type="molecule type" value="Genomic_DNA"/>
</dbReference>
<evidence type="ECO:0000259" key="4">
    <source>
        <dbReference type="Pfam" id="PF08241"/>
    </source>
</evidence>
<evidence type="ECO:0000256" key="2">
    <source>
        <dbReference type="ARBA" id="ARBA00022603"/>
    </source>
</evidence>
<dbReference type="Pfam" id="PF08241">
    <property type="entry name" value="Methyltransf_11"/>
    <property type="match status" value="1"/>
</dbReference>
<gene>
    <name evidence="5" type="ORF">KFL_003230050</name>
</gene>
<evidence type="ECO:0000313" key="6">
    <source>
        <dbReference type="Proteomes" id="UP000054558"/>
    </source>
</evidence>
<keyword evidence="3" id="KW-0808">Transferase</keyword>
<dbReference type="InterPro" id="IPR051419">
    <property type="entry name" value="Lys/N-term_MeTrsfase_sf"/>
</dbReference>
<protein>
    <recommendedName>
        <fullName evidence="4">Methyltransferase type 11 domain-containing protein</fullName>
    </recommendedName>
</protein>
<keyword evidence="2" id="KW-0489">Methyltransferase</keyword>
<name>A0A1Y1I7N8_KLENI</name>
<feature type="domain" description="Methyltransferase type 11" evidence="4">
    <location>
        <begin position="54"/>
        <end position="156"/>
    </location>
</feature>
<dbReference type="OMA" id="EDMWEDG"/>
<dbReference type="InterPro" id="IPR029063">
    <property type="entry name" value="SAM-dependent_MTases_sf"/>
</dbReference>
<reference evidence="5 6" key="1">
    <citation type="journal article" date="2014" name="Nat. Commun.">
        <title>Klebsormidium flaccidum genome reveals primary factors for plant terrestrial adaptation.</title>
        <authorList>
            <person name="Hori K."/>
            <person name="Maruyama F."/>
            <person name="Fujisawa T."/>
            <person name="Togashi T."/>
            <person name="Yamamoto N."/>
            <person name="Seo M."/>
            <person name="Sato S."/>
            <person name="Yamada T."/>
            <person name="Mori H."/>
            <person name="Tajima N."/>
            <person name="Moriyama T."/>
            <person name="Ikeuchi M."/>
            <person name="Watanabe M."/>
            <person name="Wada H."/>
            <person name="Kobayashi K."/>
            <person name="Saito M."/>
            <person name="Masuda T."/>
            <person name="Sasaki-Sekimoto Y."/>
            <person name="Mashiguchi K."/>
            <person name="Awai K."/>
            <person name="Shimojima M."/>
            <person name="Masuda S."/>
            <person name="Iwai M."/>
            <person name="Nobusawa T."/>
            <person name="Narise T."/>
            <person name="Kondo S."/>
            <person name="Saito H."/>
            <person name="Sato R."/>
            <person name="Murakawa M."/>
            <person name="Ihara Y."/>
            <person name="Oshima-Yamada Y."/>
            <person name="Ohtaka K."/>
            <person name="Satoh M."/>
            <person name="Sonobe K."/>
            <person name="Ishii M."/>
            <person name="Ohtani R."/>
            <person name="Kanamori-Sato M."/>
            <person name="Honoki R."/>
            <person name="Miyazaki D."/>
            <person name="Mochizuki H."/>
            <person name="Umetsu J."/>
            <person name="Higashi K."/>
            <person name="Shibata D."/>
            <person name="Kamiya Y."/>
            <person name="Sato N."/>
            <person name="Nakamura Y."/>
            <person name="Tabata S."/>
            <person name="Ida S."/>
            <person name="Kurokawa K."/>
            <person name="Ohta H."/>
        </authorList>
    </citation>
    <scope>NUCLEOTIDE SEQUENCE [LARGE SCALE GENOMIC DNA]</scope>
    <source>
        <strain evidence="5 6">NIES-2285</strain>
    </source>
</reference>
<dbReference type="PANTHER" id="PTHR12176">
    <property type="entry name" value="SAM-DEPENDENT METHYLTRANSFERASE SUPERFAMILY PROTEIN"/>
    <property type="match status" value="1"/>
</dbReference>
<accession>A0A1Y1I7N8</accession>
<dbReference type="OrthoDB" id="411785at2759"/>
<comment type="similarity">
    <text evidence="1">Belongs to the methyltransferase superfamily.</text>
</comment>
<dbReference type="PANTHER" id="PTHR12176:SF79">
    <property type="entry name" value="METHYLTRANSFERASE TYPE 11 DOMAIN-CONTAINING PROTEIN"/>
    <property type="match status" value="1"/>
</dbReference>
<dbReference type="Gene3D" id="3.40.50.150">
    <property type="entry name" value="Vaccinia Virus protein VP39"/>
    <property type="match status" value="1"/>
</dbReference>
<dbReference type="GO" id="GO:0032259">
    <property type="term" value="P:methylation"/>
    <property type="evidence" value="ECO:0007669"/>
    <property type="project" value="UniProtKB-KW"/>
</dbReference>